<dbReference type="PROSITE" id="PS00109">
    <property type="entry name" value="PROTEIN_KINASE_TYR"/>
    <property type="match status" value="1"/>
</dbReference>
<protein>
    <recommendedName>
        <fullName evidence="5">EKC/KEOPS complex subunit BUD32</fullName>
        <ecNumber evidence="3">2.7.11.1</ecNumber>
    </recommendedName>
    <alternativeName>
        <fullName evidence="11 12">Atypical Serine/threonine protein kinase BUD32</fullName>
    </alternativeName>
    <alternativeName>
        <fullName evidence="4">EKC/KEOPS complex subunit bud32</fullName>
    </alternativeName>
</protein>
<dbReference type="PANTHER" id="PTHR47634">
    <property type="entry name" value="PROTEIN KINASE DOMAIN-CONTAINING PROTEIN-RELATED"/>
    <property type="match status" value="1"/>
</dbReference>
<dbReference type="EMBL" id="JAWRVE010000002">
    <property type="protein sequence ID" value="KAL1883292.1"/>
    <property type="molecule type" value="Genomic_DNA"/>
</dbReference>
<comment type="caution">
    <text evidence="17">The sequence shown here is derived from an EMBL/GenBank/DDBJ whole genome shotgun (WGS) entry which is preliminary data.</text>
</comment>
<accession>A0ABR3Y4R9</accession>
<evidence type="ECO:0000313" key="17">
    <source>
        <dbReference type="EMBL" id="KAL1883292.1"/>
    </source>
</evidence>
<gene>
    <name evidence="17" type="ORF">Daus18300_000350</name>
</gene>
<sequence>MDFLYRQTRMEDVEDVEKYVPGGYHPVDIGDRLGPTADSHHYTILHKLGFGGFSTVWLTRCSRDKHFYALKILTADLPQSQGKDLTILQGLKDDGFEHPRVARLYESFEVSGPNGTHLCLVLPALGPNLDDQSAKKCLAPETRYQICEQIASGVTALHERGVCHGDLTPSNVVFELTNTSSMDAQQVCALLGPVKRERLRLRIGNRSDHAPKYVIQRPTFPSLVADLPSPLETVQIVDFGEAFIASQPRSTLGIPVGLGYFPPELCFGYPASGASDVWELACLMFQILGTPPLFPCFFPIFEILIGTAVPILGPLPEHWRGRFDHERYGYREDGKVDDADAEEPGWWWDEAIHNKSIRGQLERDLAPLFSHEELDFLAGLLGDMLAFEPEKRISAQDIVQRLHSASAMFGQPASTADSELHENAHGQAAWLTVYVQNTGSGVEPVRDIRVENVKAPASGDQG</sequence>
<dbReference type="PANTHER" id="PTHR47634:SF9">
    <property type="entry name" value="PROTEIN KINASE DOMAIN-CONTAINING PROTEIN-RELATED"/>
    <property type="match status" value="1"/>
</dbReference>
<evidence type="ECO:0000256" key="14">
    <source>
        <dbReference type="ARBA" id="ARBA00048679"/>
    </source>
</evidence>
<evidence type="ECO:0000256" key="6">
    <source>
        <dbReference type="ARBA" id="ARBA00022527"/>
    </source>
</evidence>
<evidence type="ECO:0000256" key="3">
    <source>
        <dbReference type="ARBA" id="ARBA00012513"/>
    </source>
</evidence>
<dbReference type="SMART" id="SM00220">
    <property type="entry name" value="S_TKc"/>
    <property type="match status" value="1"/>
</dbReference>
<evidence type="ECO:0000256" key="5">
    <source>
        <dbReference type="ARBA" id="ARBA00019973"/>
    </source>
</evidence>
<evidence type="ECO:0000256" key="15">
    <source>
        <dbReference type="PROSITE-ProRule" id="PRU10141"/>
    </source>
</evidence>
<dbReference type="EC" id="2.7.11.1" evidence="3"/>
<comment type="function">
    <text evidence="1">Component of the EKC/KEOPS complex that is required for the formation of a threonylcarbamoyl group on adenosine at position 37 (t(6)A37) in tRNAs that read codons beginning with adenine. The complex is probably involved in the transfer of the threonylcarbamoyl moiety of threonylcarbamoyl-AMP (TC-AMP) to the N6 group of A37. BUD32 has ATPase activity in the context of the EKC/KEOPS complex and likely plays a supporting role to the catalytic subunit KAE1. The EKC/KEOPS complex also promotes both telomere uncapping and telomere elongation. The complex is required for efficient recruitment of transcriptional coactivators.</text>
</comment>
<evidence type="ECO:0000256" key="13">
    <source>
        <dbReference type="ARBA" id="ARBA00047899"/>
    </source>
</evidence>
<dbReference type="SUPFAM" id="SSF56112">
    <property type="entry name" value="Protein kinase-like (PK-like)"/>
    <property type="match status" value="1"/>
</dbReference>
<organism evidence="17 18">
    <name type="scientific">Diaporthe australafricana</name>
    <dbReference type="NCBI Taxonomy" id="127596"/>
    <lineage>
        <taxon>Eukaryota</taxon>
        <taxon>Fungi</taxon>
        <taxon>Dikarya</taxon>
        <taxon>Ascomycota</taxon>
        <taxon>Pezizomycotina</taxon>
        <taxon>Sordariomycetes</taxon>
        <taxon>Sordariomycetidae</taxon>
        <taxon>Diaporthales</taxon>
        <taxon>Diaporthaceae</taxon>
        <taxon>Diaporthe</taxon>
    </lineage>
</organism>
<evidence type="ECO:0000256" key="7">
    <source>
        <dbReference type="ARBA" id="ARBA00022679"/>
    </source>
</evidence>
<evidence type="ECO:0000256" key="4">
    <source>
        <dbReference type="ARBA" id="ARBA00013948"/>
    </source>
</evidence>
<keyword evidence="10 15" id="KW-0067">ATP-binding</keyword>
<dbReference type="Proteomes" id="UP001583177">
    <property type="component" value="Unassembled WGS sequence"/>
</dbReference>
<dbReference type="InterPro" id="IPR051334">
    <property type="entry name" value="SRPK"/>
</dbReference>
<keyword evidence="9" id="KW-0418">Kinase</keyword>
<dbReference type="InterPro" id="IPR000719">
    <property type="entry name" value="Prot_kinase_dom"/>
</dbReference>
<feature type="binding site" evidence="15">
    <location>
        <position position="71"/>
    </location>
    <ligand>
        <name>ATP</name>
        <dbReference type="ChEBI" id="CHEBI:30616"/>
    </ligand>
</feature>
<comment type="catalytic activity">
    <reaction evidence="14">
        <text>L-seryl-[protein] + ATP = O-phospho-L-seryl-[protein] + ADP + H(+)</text>
        <dbReference type="Rhea" id="RHEA:17989"/>
        <dbReference type="Rhea" id="RHEA-COMP:9863"/>
        <dbReference type="Rhea" id="RHEA-COMP:11604"/>
        <dbReference type="ChEBI" id="CHEBI:15378"/>
        <dbReference type="ChEBI" id="CHEBI:29999"/>
        <dbReference type="ChEBI" id="CHEBI:30616"/>
        <dbReference type="ChEBI" id="CHEBI:83421"/>
        <dbReference type="ChEBI" id="CHEBI:456216"/>
        <dbReference type="EC" id="2.7.11.1"/>
    </reaction>
</comment>
<keyword evidence="6" id="KW-0723">Serine/threonine-protein kinase</keyword>
<evidence type="ECO:0000256" key="11">
    <source>
        <dbReference type="ARBA" id="ARBA00030980"/>
    </source>
</evidence>
<evidence type="ECO:0000256" key="9">
    <source>
        <dbReference type="ARBA" id="ARBA00022777"/>
    </source>
</evidence>
<evidence type="ECO:0000256" key="10">
    <source>
        <dbReference type="ARBA" id="ARBA00022840"/>
    </source>
</evidence>
<keyword evidence="7" id="KW-0808">Transferase</keyword>
<evidence type="ECO:0000256" key="8">
    <source>
        <dbReference type="ARBA" id="ARBA00022741"/>
    </source>
</evidence>
<dbReference type="PROSITE" id="PS50011">
    <property type="entry name" value="PROTEIN_KINASE_DOM"/>
    <property type="match status" value="1"/>
</dbReference>
<keyword evidence="18" id="KW-1185">Reference proteome</keyword>
<dbReference type="Gene3D" id="3.30.200.20">
    <property type="entry name" value="Phosphorylase Kinase, domain 1"/>
    <property type="match status" value="1"/>
</dbReference>
<dbReference type="Pfam" id="PF00069">
    <property type="entry name" value="Pkinase"/>
    <property type="match status" value="1"/>
</dbReference>
<evidence type="ECO:0000256" key="2">
    <source>
        <dbReference type="ARBA" id="ARBA00011534"/>
    </source>
</evidence>
<name>A0ABR3Y4R9_9PEZI</name>
<dbReference type="PROSITE" id="PS00107">
    <property type="entry name" value="PROTEIN_KINASE_ATP"/>
    <property type="match status" value="1"/>
</dbReference>
<dbReference type="InterPro" id="IPR008266">
    <property type="entry name" value="Tyr_kinase_AS"/>
</dbReference>
<dbReference type="InterPro" id="IPR011009">
    <property type="entry name" value="Kinase-like_dom_sf"/>
</dbReference>
<comment type="catalytic activity">
    <reaction evidence="13">
        <text>L-threonyl-[protein] + ATP = O-phospho-L-threonyl-[protein] + ADP + H(+)</text>
        <dbReference type="Rhea" id="RHEA:46608"/>
        <dbReference type="Rhea" id="RHEA-COMP:11060"/>
        <dbReference type="Rhea" id="RHEA-COMP:11605"/>
        <dbReference type="ChEBI" id="CHEBI:15378"/>
        <dbReference type="ChEBI" id="CHEBI:30013"/>
        <dbReference type="ChEBI" id="CHEBI:30616"/>
        <dbReference type="ChEBI" id="CHEBI:61977"/>
        <dbReference type="ChEBI" id="CHEBI:456216"/>
        <dbReference type="EC" id="2.7.11.1"/>
    </reaction>
</comment>
<comment type="subunit">
    <text evidence="2">Component of the EKC/KEOPS complex composed of at least BUD32, CGI121, GON7, KAE1 and PCC1; the whole complex dimerizes.</text>
</comment>
<feature type="domain" description="Protein kinase" evidence="16">
    <location>
        <begin position="42"/>
        <end position="406"/>
    </location>
</feature>
<dbReference type="InterPro" id="IPR017441">
    <property type="entry name" value="Protein_kinase_ATP_BS"/>
</dbReference>
<evidence type="ECO:0000313" key="18">
    <source>
        <dbReference type="Proteomes" id="UP001583177"/>
    </source>
</evidence>
<evidence type="ECO:0000256" key="1">
    <source>
        <dbReference type="ARBA" id="ARBA00003747"/>
    </source>
</evidence>
<keyword evidence="8 15" id="KW-0547">Nucleotide-binding</keyword>
<evidence type="ECO:0000256" key="12">
    <source>
        <dbReference type="ARBA" id="ARBA00033194"/>
    </source>
</evidence>
<evidence type="ECO:0000259" key="16">
    <source>
        <dbReference type="PROSITE" id="PS50011"/>
    </source>
</evidence>
<proteinExistence type="predicted"/>
<reference evidence="17 18" key="1">
    <citation type="journal article" date="2024" name="IMA Fungus">
        <title>IMA Genome - F19 : A genome assembly and annotation guide to empower mycologists, including annotated draft genome sequences of Ceratocystis pirilliformis, Diaporthe australafricana, Fusarium ophioides, Paecilomyces lecythidis, and Sporothrix stenoceras.</title>
        <authorList>
            <person name="Aylward J."/>
            <person name="Wilson A.M."/>
            <person name="Visagie C.M."/>
            <person name="Spraker J."/>
            <person name="Barnes I."/>
            <person name="Buitendag C."/>
            <person name="Ceriani C."/>
            <person name="Del Mar Angel L."/>
            <person name="du Plessis D."/>
            <person name="Fuchs T."/>
            <person name="Gasser K."/>
            <person name="Kramer D."/>
            <person name="Li W."/>
            <person name="Munsamy K."/>
            <person name="Piso A."/>
            <person name="Price J.L."/>
            <person name="Sonnekus B."/>
            <person name="Thomas C."/>
            <person name="van der Nest A."/>
            <person name="van Dijk A."/>
            <person name="van Heerden A."/>
            <person name="van Vuuren N."/>
            <person name="Yilmaz N."/>
            <person name="Duong T.A."/>
            <person name="van der Merwe N.A."/>
            <person name="Wingfield M.J."/>
            <person name="Wingfield B.D."/>
        </authorList>
    </citation>
    <scope>NUCLEOTIDE SEQUENCE [LARGE SCALE GENOMIC DNA]</scope>
    <source>
        <strain evidence="17 18">CMW 18300</strain>
    </source>
</reference>
<dbReference type="Gene3D" id="1.10.510.10">
    <property type="entry name" value="Transferase(Phosphotransferase) domain 1"/>
    <property type="match status" value="1"/>
</dbReference>